<evidence type="ECO:0000313" key="2">
    <source>
        <dbReference type="Proteomes" id="UP000014680"/>
    </source>
</evidence>
<accession>A0A0A1TZA3</accession>
<dbReference type="KEGG" id="eiv:EIN_044420"/>
<proteinExistence type="predicted"/>
<dbReference type="VEuPathDB" id="AmoebaDB:EIN_044420"/>
<dbReference type="GeneID" id="14885857"/>
<name>A0A0A1TZA3_ENTIV</name>
<reference evidence="1 2" key="1">
    <citation type="submission" date="2012-10" db="EMBL/GenBank/DDBJ databases">
        <authorList>
            <person name="Zafar N."/>
            <person name="Inman J."/>
            <person name="Hall N."/>
            <person name="Lorenzi H."/>
            <person name="Caler E."/>
        </authorList>
    </citation>
    <scope>NUCLEOTIDE SEQUENCE [LARGE SCALE GENOMIC DNA]</scope>
    <source>
        <strain evidence="1 2">IP1</strain>
    </source>
</reference>
<dbReference type="OMA" id="IMRCKSS"/>
<dbReference type="AlphaFoldDB" id="A0A0A1TZA3"/>
<sequence>MDLFAFMKTTLVLAPENKLLEGNYEKLFSSKTIEEFLVQFNQVVSKYLTDETIPFEERYSFVKKFTTLETPQSVRCVFDQVEENDKAKFQTAMLSIKELLEYPEMNEENKDVDKETRRKFKQFLNLRQKMIEQEDIPIDRLIDPFFIPEKKRKTNRKKVECLLNQLRTATQSQLQQIVKEMNNGEESDDLEIELSDLDNGTLDKMYDILN</sequence>
<gene>
    <name evidence="1" type="ORF">EIN_044420</name>
</gene>
<protein>
    <submittedName>
        <fullName evidence="1">Uncharacterized protein</fullName>
    </submittedName>
</protein>
<keyword evidence="2" id="KW-1185">Reference proteome</keyword>
<evidence type="ECO:0000313" key="1">
    <source>
        <dbReference type="EMBL" id="ELP86884.1"/>
    </source>
</evidence>
<dbReference type="EMBL" id="KB206902">
    <property type="protein sequence ID" value="ELP86884.1"/>
    <property type="molecule type" value="Genomic_DNA"/>
</dbReference>
<dbReference type="Proteomes" id="UP000014680">
    <property type="component" value="Unassembled WGS sequence"/>
</dbReference>
<organism evidence="1 2">
    <name type="scientific">Entamoeba invadens IP1</name>
    <dbReference type="NCBI Taxonomy" id="370355"/>
    <lineage>
        <taxon>Eukaryota</taxon>
        <taxon>Amoebozoa</taxon>
        <taxon>Evosea</taxon>
        <taxon>Archamoebae</taxon>
        <taxon>Mastigamoebida</taxon>
        <taxon>Entamoebidae</taxon>
        <taxon>Entamoeba</taxon>
    </lineage>
</organism>
<dbReference type="RefSeq" id="XP_004253655.1">
    <property type="nucleotide sequence ID" value="XM_004253607.1"/>
</dbReference>